<evidence type="ECO:0000256" key="4">
    <source>
        <dbReference type="PROSITE-ProRule" id="PRU00259"/>
    </source>
</evidence>
<feature type="domain" description="U-box" evidence="5">
    <location>
        <begin position="261"/>
        <end position="334"/>
    </location>
</feature>
<evidence type="ECO:0000256" key="3">
    <source>
        <dbReference type="ARBA" id="ARBA00012483"/>
    </source>
</evidence>
<dbReference type="SMART" id="SM00185">
    <property type="entry name" value="ARM"/>
    <property type="match status" value="6"/>
</dbReference>
<dbReference type="InterPro" id="IPR011989">
    <property type="entry name" value="ARM-like"/>
</dbReference>
<evidence type="ECO:0000313" key="7">
    <source>
        <dbReference type="EnsemblPlants" id="Pp3c18_14340V3.1"/>
    </source>
</evidence>
<keyword evidence="8" id="KW-1185">Reference proteome</keyword>
<dbReference type="EMBL" id="ABEU02000018">
    <property type="protein sequence ID" value="PNR35223.1"/>
    <property type="molecule type" value="Genomic_DNA"/>
</dbReference>
<dbReference type="EnsemblPlants" id="Pp3c18_14340V3.5">
    <property type="protein sequence ID" value="Pp3c18_14340V3.5"/>
    <property type="gene ID" value="Pp3c18_14340"/>
</dbReference>
<dbReference type="PaxDb" id="3218-PP1S3_389V6.1"/>
<dbReference type="SMART" id="SM00504">
    <property type="entry name" value="Ubox"/>
    <property type="match status" value="1"/>
</dbReference>
<dbReference type="InterPro" id="IPR052608">
    <property type="entry name" value="U-box_domain_protein"/>
</dbReference>
<dbReference type="EnsemblPlants" id="Pp3c18_14340V3.4">
    <property type="protein sequence ID" value="Pp3c18_14340V3.4"/>
    <property type="gene ID" value="Pp3c18_14340"/>
</dbReference>
<evidence type="ECO:0000313" key="8">
    <source>
        <dbReference type="Proteomes" id="UP000006727"/>
    </source>
</evidence>
<reference evidence="6 8" key="1">
    <citation type="journal article" date="2008" name="Science">
        <title>The Physcomitrella genome reveals evolutionary insights into the conquest of land by plants.</title>
        <authorList>
            <person name="Rensing S."/>
            <person name="Lang D."/>
            <person name="Zimmer A."/>
            <person name="Terry A."/>
            <person name="Salamov A."/>
            <person name="Shapiro H."/>
            <person name="Nishiyama T."/>
            <person name="Perroud P.-F."/>
            <person name="Lindquist E."/>
            <person name="Kamisugi Y."/>
            <person name="Tanahashi T."/>
            <person name="Sakakibara K."/>
            <person name="Fujita T."/>
            <person name="Oishi K."/>
            <person name="Shin-I T."/>
            <person name="Kuroki Y."/>
            <person name="Toyoda A."/>
            <person name="Suzuki Y."/>
            <person name="Hashimoto A."/>
            <person name="Yamaguchi K."/>
            <person name="Sugano A."/>
            <person name="Kohara Y."/>
            <person name="Fujiyama A."/>
            <person name="Anterola A."/>
            <person name="Aoki S."/>
            <person name="Ashton N."/>
            <person name="Barbazuk W.B."/>
            <person name="Barker E."/>
            <person name="Bennetzen J."/>
            <person name="Bezanilla M."/>
            <person name="Blankenship R."/>
            <person name="Cho S.H."/>
            <person name="Dutcher S."/>
            <person name="Estelle M."/>
            <person name="Fawcett J.A."/>
            <person name="Gundlach H."/>
            <person name="Hanada K."/>
            <person name="Heyl A."/>
            <person name="Hicks K.A."/>
            <person name="Hugh J."/>
            <person name="Lohr M."/>
            <person name="Mayer K."/>
            <person name="Melkozernov A."/>
            <person name="Murata T."/>
            <person name="Nelson D."/>
            <person name="Pils B."/>
            <person name="Prigge M."/>
            <person name="Reiss B."/>
            <person name="Renner T."/>
            <person name="Rombauts S."/>
            <person name="Rushton P."/>
            <person name="Sanderfoot A."/>
            <person name="Schween G."/>
            <person name="Shiu S.-H."/>
            <person name="Stueber K."/>
            <person name="Theodoulou F.L."/>
            <person name="Tu H."/>
            <person name="Van de Peer Y."/>
            <person name="Verrier P.J."/>
            <person name="Waters E."/>
            <person name="Wood A."/>
            <person name="Yang L."/>
            <person name="Cove D."/>
            <person name="Cuming A."/>
            <person name="Hasebe M."/>
            <person name="Lucas S."/>
            <person name="Mishler D.B."/>
            <person name="Reski R."/>
            <person name="Grigoriev I."/>
            <person name="Quatrano R.S."/>
            <person name="Boore J.L."/>
        </authorList>
    </citation>
    <scope>NUCLEOTIDE SEQUENCE [LARGE SCALE GENOMIC DNA]</scope>
    <source>
        <strain evidence="7 8">cv. Gransden 2004</strain>
    </source>
</reference>
<dbReference type="Proteomes" id="UP000006727">
    <property type="component" value="Chromosome 18"/>
</dbReference>
<dbReference type="PROSITE" id="PS50176">
    <property type="entry name" value="ARM_REPEAT"/>
    <property type="match status" value="2"/>
</dbReference>
<dbReference type="RefSeq" id="XP_024402309.1">
    <property type="nucleotide sequence ID" value="XM_024546541.2"/>
</dbReference>
<sequence>MAVQSVGQLSHRIAMLAVAAQGVMNTKDLPTHVVLVDFANTMGDLAISLKELQKDLEIHFQAEPIQFQQHDIEAEMTVVEQLVMAHKAQSQLSSLLSCPFLLTKLQNFRGNLSRGLECILPDTCSELVKLQISRTQQQLKDGPPKLGLKEQAVIDLLGQITETSTPLKCKELVESVADYLDVVPGDSTFADLLENTKKDISKVDVCDSGTFSTYLENCIKVLEKGLNFQQEPAEGNNGALLNLLSPPSSHRTMREVVAPSSPLSSFICPITKQIMNDPVQIASGQTYERAAIEQWFKDGKTTCPLGKKLKNTKMMSNFALKQSIAEWRERNYNIRLDNAEFRLRSFQPMEQMRGARDIKLLCEEDGINKYGIASRKMIPLLIQLIETTDSPTNLRELCFDALTALALDHQENQETLVFEGLIDLLVRSLRNYNEAEPAINLLKVLSGNPKAAEMISRTPNAVLLLVTFLGHKNENLVISTKGILVNLPTTDENVVIMAEANLMKPLVVRLVEGERESKILMARTLARLEHMPDSSRSLASSRDAIKTLINMANSEDEEEVDAAILALKNLSTAPTAGVVIADCIGLEVLIRLLSSKKISVVTKVGASHIIANVLVAIGNQWVRSEDMVADLDNFVETFFLLISSVSTPLAAQSHLLQGLLGLVEGKHTGQVVKDIMIRRNALSGLLSHFRKKELEARRDSLKLFASLSRKHGAEAWSAVRIHSGTLQLLVGVLKTEDISEPEKLAAARIISHFPAEDHSLTRTLQTLNIVPVFVNFLSSPNQSMQEASLVALVRFTFPEFPDLQKQLAEMGVIPVLVTLLDSRRPRVKISAAHALANFSKSTPRLVKPIASKKWWQCFTPPQESCKLHAGVCTIETTYCLIVAEAIHPLLSIVREDDGKITEVALEALYTLLDNEHWERGCHTINEANGISIILQNMPKCTARAQEISINMCEKFFRIPAYQASFGPPSQMHIITIAQQASPSTRDVAGRILRQLDLLQTQSHYWISSTSK</sequence>
<dbReference type="Gramene" id="Pp3c18_14340V3.3">
    <property type="protein sequence ID" value="Pp3c18_14340V3.3"/>
    <property type="gene ID" value="Pp3c18_14340"/>
</dbReference>
<protein>
    <recommendedName>
        <fullName evidence="3">RING-type E3 ubiquitin transferase</fullName>
        <ecNumber evidence="3">2.3.2.27</ecNumber>
    </recommendedName>
</protein>
<dbReference type="InterPro" id="IPR045210">
    <property type="entry name" value="RING-Ubox_PUB"/>
</dbReference>
<dbReference type="GeneID" id="112295247"/>
<evidence type="ECO:0000256" key="2">
    <source>
        <dbReference type="ARBA" id="ARBA00004906"/>
    </source>
</evidence>
<dbReference type="OrthoDB" id="10064100at2759"/>
<dbReference type="Pfam" id="PF00514">
    <property type="entry name" value="Arm"/>
    <property type="match status" value="1"/>
</dbReference>
<dbReference type="Gramene" id="Pp3c18_14340V3.4">
    <property type="protein sequence ID" value="Pp3c18_14340V3.4"/>
    <property type="gene ID" value="Pp3c18_14340"/>
</dbReference>
<dbReference type="CDD" id="cd16664">
    <property type="entry name" value="RING-Ubox_PUB"/>
    <property type="match status" value="1"/>
</dbReference>
<dbReference type="PANTHER" id="PTHR45958">
    <property type="entry name" value="RING-TYPE E3 UBIQUITIN TRANSFERASE"/>
    <property type="match status" value="1"/>
</dbReference>
<feature type="repeat" description="ARM" evidence="4">
    <location>
        <begin position="811"/>
        <end position="839"/>
    </location>
</feature>
<dbReference type="EC" id="2.3.2.27" evidence="3"/>
<dbReference type="Gene3D" id="3.30.40.10">
    <property type="entry name" value="Zinc/RING finger domain, C3HC4 (zinc finger)"/>
    <property type="match status" value="1"/>
</dbReference>
<organism evidence="6">
    <name type="scientific">Physcomitrium patens</name>
    <name type="common">Spreading-leaved earth moss</name>
    <name type="synonym">Physcomitrella patens</name>
    <dbReference type="NCBI Taxonomy" id="3218"/>
    <lineage>
        <taxon>Eukaryota</taxon>
        <taxon>Viridiplantae</taxon>
        <taxon>Streptophyta</taxon>
        <taxon>Embryophyta</taxon>
        <taxon>Bryophyta</taxon>
        <taxon>Bryophytina</taxon>
        <taxon>Bryopsida</taxon>
        <taxon>Funariidae</taxon>
        <taxon>Funariales</taxon>
        <taxon>Funariaceae</taxon>
        <taxon>Physcomitrium</taxon>
    </lineage>
</organism>
<dbReference type="SUPFAM" id="SSF48371">
    <property type="entry name" value="ARM repeat"/>
    <property type="match status" value="2"/>
</dbReference>
<dbReference type="UniPathway" id="UPA00143"/>
<dbReference type="GO" id="GO:0061630">
    <property type="term" value="F:ubiquitin protein ligase activity"/>
    <property type="evidence" value="ECO:0007669"/>
    <property type="project" value="UniProtKB-EC"/>
</dbReference>
<proteinExistence type="predicted"/>
<dbReference type="Pfam" id="PF04564">
    <property type="entry name" value="U-box"/>
    <property type="match status" value="1"/>
</dbReference>
<dbReference type="GO" id="GO:0016567">
    <property type="term" value="P:protein ubiquitination"/>
    <property type="evidence" value="ECO:0007669"/>
    <property type="project" value="UniProtKB-UniPathway"/>
</dbReference>
<accession>A0A2K1J124</accession>
<dbReference type="InterPro" id="IPR003613">
    <property type="entry name" value="Ubox_domain"/>
</dbReference>
<comment type="pathway">
    <text evidence="2">Protein modification; protein ubiquitination.</text>
</comment>
<dbReference type="KEGG" id="ppp:112295247"/>
<feature type="repeat" description="ARM" evidence="4">
    <location>
        <begin position="376"/>
        <end position="420"/>
    </location>
</feature>
<dbReference type="Gramene" id="Pp3c18_14340V3.5">
    <property type="protein sequence ID" value="Pp3c18_14340V3.5"/>
    <property type="gene ID" value="Pp3c18_14340"/>
</dbReference>
<dbReference type="Gene3D" id="1.25.10.10">
    <property type="entry name" value="Leucine-rich Repeat Variant"/>
    <property type="match status" value="2"/>
</dbReference>
<dbReference type="InterPro" id="IPR000225">
    <property type="entry name" value="Armadillo"/>
</dbReference>
<dbReference type="EnsemblPlants" id="Pp3c18_14340V3.3">
    <property type="protein sequence ID" value="Pp3c18_14340V3.3"/>
    <property type="gene ID" value="Pp3c18_14340"/>
</dbReference>
<dbReference type="InterPro" id="IPR016024">
    <property type="entry name" value="ARM-type_fold"/>
</dbReference>
<evidence type="ECO:0000313" key="6">
    <source>
        <dbReference type="EMBL" id="PNR35223.1"/>
    </source>
</evidence>
<dbReference type="PROSITE" id="PS51698">
    <property type="entry name" value="U_BOX"/>
    <property type="match status" value="1"/>
</dbReference>
<dbReference type="EnsemblPlants" id="Pp3c18_14340V3.1">
    <property type="protein sequence ID" value="Pp3c18_14340V3.1"/>
    <property type="gene ID" value="Pp3c18_14340"/>
</dbReference>
<dbReference type="AlphaFoldDB" id="A0A2K1J124"/>
<gene>
    <name evidence="7" type="primary">LOC112295247</name>
    <name evidence="6" type="ORF">PHYPA_023122</name>
</gene>
<reference evidence="6 8" key="2">
    <citation type="journal article" date="2018" name="Plant J.">
        <title>The Physcomitrella patens chromosome-scale assembly reveals moss genome structure and evolution.</title>
        <authorList>
            <person name="Lang D."/>
            <person name="Ullrich K.K."/>
            <person name="Murat F."/>
            <person name="Fuchs J."/>
            <person name="Jenkins J."/>
            <person name="Haas F.B."/>
            <person name="Piednoel M."/>
            <person name="Gundlach H."/>
            <person name="Van Bel M."/>
            <person name="Meyberg R."/>
            <person name="Vives C."/>
            <person name="Morata J."/>
            <person name="Symeonidi A."/>
            <person name="Hiss M."/>
            <person name="Muchero W."/>
            <person name="Kamisugi Y."/>
            <person name="Saleh O."/>
            <person name="Blanc G."/>
            <person name="Decker E.L."/>
            <person name="van Gessel N."/>
            <person name="Grimwood J."/>
            <person name="Hayes R.D."/>
            <person name="Graham S.W."/>
            <person name="Gunter L.E."/>
            <person name="McDaniel S.F."/>
            <person name="Hoernstein S.N.W."/>
            <person name="Larsson A."/>
            <person name="Li F.W."/>
            <person name="Perroud P.F."/>
            <person name="Phillips J."/>
            <person name="Ranjan P."/>
            <person name="Rokshar D.S."/>
            <person name="Rothfels C.J."/>
            <person name="Schneider L."/>
            <person name="Shu S."/>
            <person name="Stevenson D.W."/>
            <person name="Thummler F."/>
            <person name="Tillich M."/>
            <person name="Villarreal Aguilar J.C."/>
            <person name="Widiez T."/>
            <person name="Wong G.K."/>
            <person name="Wymore A."/>
            <person name="Zhang Y."/>
            <person name="Zimmer A.D."/>
            <person name="Quatrano R.S."/>
            <person name="Mayer K.F.X."/>
            <person name="Goodstein D."/>
            <person name="Casacuberta J.M."/>
            <person name="Vandepoele K."/>
            <person name="Reski R."/>
            <person name="Cuming A.C."/>
            <person name="Tuskan G.A."/>
            <person name="Maumus F."/>
            <person name="Salse J."/>
            <person name="Schmutz J."/>
            <person name="Rensing S.A."/>
        </authorList>
    </citation>
    <scope>NUCLEOTIDE SEQUENCE [LARGE SCALE GENOMIC DNA]</scope>
    <source>
        <strain evidence="7 8">cv. Gransden 2004</strain>
    </source>
</reference>
<dbReference type="PANTHER" id="PTHR45958:SF19">
    <property type="entry name" value="RING-TYPE E3 UBIQUITIN TRANSFERASE"/>
    <property type="match status" value="1"/>
</dbReference>
<reference evidence="7" key="3">
    <citation type="submission" date="2020-12" db="UniProtKB">
        <authorList>
            <consortium name="EnsemblPlants"/>
        </authorList>
    </citation>
    <scope>IDENTIFICATION</scope>
</reference>
<name>A0A2K1J124_PHYPA</name>
<dbReference type="SUPFAM" id="SSF57850">
    <property type="entry name" value="RING/U-box"/>
    <property type="match status" value="1"/>
</dbReference>
<dbReference type="InterPro" id="IPR013083">
    <property type="entry name" value="Znf_RING/FYVE/PHD"/>
</dbReference>
<comment type="catalytic activity">
    <reaction evidence="1">
        <text>S-ubiquitinyl-[E2 ubiquitin-conjugating enzyme]-L-cysteine + [acceptor protein]-L-lysine = [E2 ubiquitin-conjugating enzyme]-L-cysteine + N(6)-ubiquitinyl-[acceptor protein]-L-lysine.</text>
        <dbReference type="EC" id="2.3.2.27"/>
    </reaction>
</comment>
<evidence type="ECO:0000256" key="1">
    <source>
        <dbReference type="ARBA" id="ARBA00000900"/>
    </source>
</evidence>
<evidence type="ECO:0000259" key="5">
    <source>
        <dbReference type="PROSITE" id="PS51698"/>
    </source>
</evidence>
<dbReference type="Gramene" id="Pp3c18_14340V3.1">
    <property type="protein sequence ID" value="Pp3c18_14340V3.1"/>
    <property type="gene ID" value="Pp3c18_14340"/>
</dbReference>